<name>A0ABS2CKZ2_9MICO</name>
<evidence type="ECO:0000313" key="2">
    <source>
        <dbReference type="EMBL" id="MBM6400493.1"/>
    </source>
</evidence>
<keyword evidence="3" id="KW-1185">Reference proteome</keyword>
<dbReference type="RefSeq" id="WP_204130948.1">
    <property type="nucleotide sequence ID" value="NZ_JAFDVD010000008.1"/>
</dbReference>
<accession>A0ABS2CKZ2</accession>
<evidence type="ECO:0000313" key="3">
    <source>
        <dbReference type="Proteomes" id="UP001430172"/>
    </source>
</evidence>
<comment type="caution">
    <text evidence="2">The sequence shown here is derived from an EMBL/GenBank/DDBJ whole genome shotgun (WGS) entry which is preliminary data.</text>
</comment>
<sequence>MPDTDRPDGTEPGTESADDAATEAAQNVVDEVTTWEYSAEKDTIARELDEGLEDAQVAVDGAERDRLVDEIDDVKDHEDEGSPRVHGAHPEDG</sequence>
<dbReference type="Proteomes" id="UP001430172">
    <property type="component" value="Unassembled WGS sequence"/>
</dbReference>
<organism evidence="2 3">
    <name type="scientific">Phycicoccus sonneratiae</name>
    <dbReference type="NCBI Taxonomy" id="2807628"/>
    <lineage>
        <taxon>Bacteria</taxon>
        <taxon>Bacillati</taxon>
        <taxon>Actinomycetota</taxon>
        <taxon>Actinomycetes</taxon>
        <taxon>Micrococcales</taxon>
        <taxon>Intrasporangiaceae</taxon>
        <taxon>Phycicoccus</taxon>
    </lineage>
</organism>
<gene>
    <name evidence="2" type="ORF">JQN70_08870</name>
</gene>
<proteinExistence type="predicted"/>
<feature type="region of interest" description="Disordered" evidence="1">
    <location>
        <begin position="1"/>
        <end position="25"/>
    </location>
</feature>
<evidence type="ECO:0000256" key="1">
    <source>
        <dbReference type="SAM" id="MobiDB-lite"/>
    </source>
</evidence>
<feature type="region of interest" description="Disordered" evidence="1">
    <location>
        <begin position="71"/>
        <end position="93"/>
    </location>
</feature>
<protein>
    <submittedName>
        <fullName evidence="2">Uncharacterized protein</fullName>
    </submittedName>
</protein>
<reference evidence="2" key="1">
    <citation type="submission" date="2021-02" db="EMBL/GenBank/DDBJ databases">
        <title>Phycicoccus sp. MQZ13P-5T, whole genome shotgun sequence.</title>
        <authorList>
            <person name="Tuo L."/>
        </authorList>
    </citation>
    <scope>NUCLEOTIDE SEQUENCE</scope>
    <source>
        <strain evidence="2">MQZ13P-5</strain>
    </source>
</reference>
<dbReference type="EMBL" id="JAFDVD010000008">
    <property type="protein sequence ID" value="MBM6400493.1"/>
    <property type="molecule type" value="Genomic_DNA"/>
</dbReference>